<name>A0A9W6R0J1_9PSEU</name>
<dbReference type="GO" id="GO:0000976">
    <property type="term" value="F:transcription cis-regulatory region binding"/>
    <property type="evidence" value="ECO:0007669"/>
    <property type="project" value="TreeGrafter"/>
</dbReference>
<dbReference type="Gene3D" id="1.10.357.10">
    <property type="entry name" value="Tetracycline Repressor, domain 2"/>
    <property type="match status" value="1"/>
</dbReference>
<evidence type="ECO:0000256" key="2">
    <source>
        <dbReference type="ARBA" id="ARBA00023015"/>
    </source>
</evidence>
<evidence type="ECO:0000313" key="7">
    <source>
        <dbReference type="EMBL" id="GLY65417.1"/>
    </source>
</evidence>
<dbReference type="PROSITE" id="PS50977">
    <property type="entry name" value="HTH_TETR_2"/>
    <property type="match status" value="1"/>
</dbReference>
<dbReference type="Proteomes" id="UP001165136">
    <property type="component" value="Unassembled WGS sequence"/>
</dbReference>
<dbReference type="InterPro" id="IPR041490">
    <property type="entry name" value="KstR2_TetR_C"/>
</dbReference>
<dbReference type="Pfam" id="PF17932">
    <property type="entry name" value="TetR_C_24"/>
    <property type="match status" value="1"/>
</dbReference>
<dbReference type="SUPFAM" id="SSF48498">
    <property type="entry name" value="Tetracyclin repressor-like, C-terminal domain"/>
    <property type="match status" value="1"/>
</dbReference>
<dbReference type="AlphaFoldDB" id="A0A9W6R0J1"/>
<keyword evidence="2" id="KW-0805">Transcription regulation</keyword>
<comment type="caution">
    <text evidence="7">The sequence shown here is derived from an EMBL/GenBank/DDBJ whole genome shotgun (WGS) entry which is preliminary data.</text>
</comment>
<dbReference type="PANTHER" id="PTHR30055">
    <property type="entry name" value="HTH-TYPE TRANSCRIPTIONAL REGULATOR RUTR"/>
    <property type="match status" value="1"/>
</dbReference>
<proteinExistence type="predicted"/>
<dbReference type="Gene3D" id="1.10.10.60">
    <property type="entry name" value="Homeodomain-like"/>
    <property type="match status" value="1"/>
</dbReference>
<dbReference type="RefSeq" id="WP_211246461.1">
    <property type="nucleotide sequence ID" value="NZ_BSTI01000004.1"/>
</dbReference>
<feature type="domain" description="HTH tetR-type" evidence="6">
    <location>
        <begin position="7"/>
        <end position="67"/>
    </location>
</feature>
<gene>
    <name evidence="7" type="ORF">Atai01_20360</name>
</gene>
<keyword evidence="1" id="KW-0678">Repressor</keyword>
<keyword evidence="4" id="KW-0804">Transcription</keyword>
<dbReference type="PRINTS" id="PR00455">
    <property type="entry name" value="HTHTETR"/>
</dbReference>
<dbReference type="EMBL" id="BSTI01000004">
    <property type="protein sequence ID" value="GLY65417.1"/>
    <property type="molecule type" value="Genomic_DNA"/>
</dbReference>
<dbReference type="GO" id="GO:0003700">
    <property type="term" value="F:DNA-binding transcription factor activity"/>
    <property type="evidence" value="ECO:0007669"/>
    <property type="project" value="TreeGrafter"/>
</dbReference>
<dbReference type="InterPro" id="IPR036271">
    <property type="entry name" value="Tet_transcr_reg_TetR-rel_C_sf"/>
</dbReference>
<dbReference type="SUPFAM" id="SSF46689">
    <property type="entry name" value="Homeodomain-like"/>
    <property type="match status" value="1"/>
</dbReference>
<dbReference type="InterPro" id="IPR001647">
    <property type="entry name" value="HTH_TetR"/>
</dbReference>
<evidence type="ECO:0000256" key="1">
    <source>
        <dbReference type="ARBA" id="ARBA00022491"/>
    </source>
</evidence>
<evidence type="ECO:0000256" key="5">
    <source>
        <dbReference type="PROSITE-ProRule" id="PRU00335"/>
    </source>
</evidence>
<evidence type="ECO:0000256" key="3">
    <source>
        <dbReference type="ARBA" id="ARBA00023125"/>
    </source>
</evidence>
<organism evidence="7 8">
    <name type="scientific">Amycolatopsis taiwanensis</name>
    <dbReference type="NCBI Taxonomy" id="342230"/>
    <lineage>
        <taxon>Bacteria</taxon>
        <taxon>Bacillati</taxon>
        <taxon>Actinomycetota</taxon>
        <taxon>Actinomycetes</taxon>
        <taxon>Pseudonocardiales</taxon>
        <taxon>Pseudonocardiaceae</taxon>
        <taxon>Amycolatopsis</taxon>
    </lineage>
</organism>
<evidence type="ECO:0000256" key="4">
    <source>
        <dbReference type="ARBA" id="ARBA00023163"/>
    </source>
</evidence>
<dbReference type="InterPro" id="IPR009057">
    <property type="entry name" value="Homeodomain-like_sf"/>
</dbReference>
<evidence type="ECO:0000259" key="6">
    <source>
        <dbReference type="PROSITE" id="PS50977"/>
    </source>
</evidence>
<reference evidence="7" key="1">
    <citation type="submission" date="2023-03" db="EMBL/GenBank/DDBJ databases">
        <title>Amycolatopsis taiwanensis NBRC 103393.</title>
        <authorList>
            <person name="Ichikawa N."/>
            <person name="Sato H."/>
            <person name="Tonouchi N."/>
        </authorList>
    </citation>
    <scope>NUCLEOTIDE SEQUENCE</scope>
    <source>
        <strain evidence="7">NBRC 103393</strain>
    </source>
</reference>
<feature type="DNA-binding region" description="H-T-H motif" evidence="5">
    <location>
        <begin position="30"/>
        <end position="49"/>
    </location>
</feature>
<evidence type="ECO:0000313" key="8">
    <source>
        <dbReference type="Proteomes" id="UP001165136"/>
    </source>
</evidence>
<keyword evidence="3 5" id="KW-0238">DNA-binding</keyword>
<keyword evidence="8" id="KW-1185">Reference proteome</keyword>
<accession>A0A9W6R0J1</accession>
<protein>
    <submittedName>
        <fullName evidence="7">Transcriptional regulator TetR family protein</fullName>
    </submittedName>
</protein>
<sequence>MSVPAESVRYAAILRGAAELFARKGVRSTTVREIAEAAGVLSGSLYHYFASKDAIVDEIMTRYLRALLDRYREVVATDSDARARLHGLVAASLETAKAAPHQTLIYQNELRRLRQRPGGEHIKAAVHEVQQTWLDVIEDGRASGVFRRDIPPRVFYRLIRDAVWLSVKWFRPEGSYPIEQLARDCTSVFLDGFVLN</sequence>
<dbReference type="PANTHER" id="PTHR30055:SF175">
    <property type="entry name" value="HTH-TYPE TRANSCRIPTIONAL REPRESSOR KSTR2"/>
    <property type="match status" value="1"/>
</dbReference>
<dbReference type="Pfam" id="PF00440">
    <property type="entry name" value="TetR_N"/>
    <property type="match status" value="1"/>
</dbReference>
<dbReference type="InterPro" id="IPR050109">
    <property type="entry name" value="HTH-type_TetR-like_transc_reg"/>
</dbReference>